<proteinExistence type="predicted"/>
<gene>
    <name evidence="2" type="ORF">Tci_572017</name>
</gene>
<name>A0A699IZR8_TANCI</name>
<feature type="coiled-coil region" evidence="1">
    <location>
        <begin position="141"/>
        <end position="178"/>
    </location>
</feature>
<keyword evidence="1" id="KW-0175">Coiled coil</keyword>
<evidence type="ECO:0000313" key="2">
    <source>
        <dbReference type="EMBL" id="GFA00045.1"/>
    </source>
</evidence>
<accession>A0A699IZR8</accession>
<organism evidence="2">
    <name type="scientific">Tanacetum cinerariifolium</name>
    <name type="common">Dalmatian daisy</name>
    <name type="synonym">Chrysanthemum cinerariifolium</name>
    <dbReference type="NCBI Taxonomy" id="118510"/>
    <lineage>
        <taxon>Eukaryota</taxon>
        <taxon>Viridiplantae</taxon>
        <taxon>Streptophyta</taxon>
        <taxon>Embryophyta</taxon>
        <taxon>Tracheophyta</taxon>
        <taxon>Spermatophyta</taxon>
        <taxon>Magnoliopsida</taxon>
        <taxon>eudicotyledons</taxon>
        <taxon>Gunneridae</taxon>
        <taxon>Pentapetalae</taxon>
        <taxon>asterids</taxon>
        <taxon>campanulids</taxon>
        <taxon>Asterales</taxon>
        <taxon>Asteraceae</taxon>
        <taxon>Asteroideae</taxon>
        <taxon>Anthemideae</taxon>
        <taxon>Anthemidinae</taxon>
        <taxon>Tanacetum</taxon>
    </lineage>
</organism>
<dbReference type="AlphaFoldDB" id="A0A699IZR8"/>
<sequence length="291" mass="33952">MMMGFDEYEIADMDEDVEVNLEEARAKAYNLDLQHLKKVLSMQDIDEEEPSKVKELLEVVTVAKLIIEEKKGCCHSKPWETATSVIVHIEVQPKDKGKGILIEEPKPFKGQAQIEQDKAFARQLEAEFNANINWNDVIEQVKRSERQGESLEHEIAKKQRMDEEAEELKRHLQIMANDDDDVYTEATPLASKNFDREDLETLWKLIKESFETTKPKNFLGDLLLNILKIMFEKPIIEANMFLLVEKKYPLTHFTIQQMLNNVRLEVKEESEMSLELLRLETRQLNEAHVPE</sequence>
<evidence type="ECO:0000256" key="1">
    <source>
        <dbReference type="SAM" id="Coils"/>
    </source>
</evidence>
<protein>
    <submittedName>
        <fullName evidence="2">Uncharacterized protein</fullName>
    </submittedName>
</protein>
<reference evidence="2" key="1">
    <citation type="journal article" date="2019" name="Sci. Rep.">
        <title>Draft genome of Tanacetum cinerariifolium, the natural source of mosquito coil.</title>
        <authorList>
            <person name="Yamashiro T."/>
            <person name="Shiraishi A."/>
            <person name="Satake H."/>
            <person name="Nakayama K."/>
        </authorList>
    </citation>
    <scope>NUCLEOTIDE SEQUENCE</scope>
</reference>
<dbReference type="EMBL" id="BKCJ010353766">
    <property type="protein sequence ID" value="GFA00045.1"/>
    <property type="molecule type" value="Genomic_DNA"/>
</dbReference>
<comment type="caution">
    <text evidence="2">The sequence shown here is derived from an EMBL/GenBank/DDBJ whole genome shotgun (WGS) entry which is preliminary data.</text>
</comment>